<accession>A0A177NN76</accession>
<name>A0A177NN76_9GAMM</name>
<dbReference type="Proteomes" id="UP000077628">
    <property type="component" value="Unassembled WGS sequence"/>
</dbReference>
<reference evidence="3" key="1">
    <citation type="submission" date="2016-03" db="EMBL/GenBank/DDBJ databases">
        <authorList>
            <person name="Heylen K."/>
            <person name="De Vos P."/>
            <person name="Vekeman B."/>
        </authorList>
    </citation>
    <scope>NUCLEOTIDE SEQUENCE [LARGE SCALE GENOMIC DNA]</scope>
    <source>
        <strain evidence="3">R-45383</strain>
    </source>
</reference>
<dbReference type="Pfam" id="PF05099">
    <property type="entry name" value="TerB"/>
    <property type="match status" value="1"/>
</dbReference>
<keyword evidence="3" id="KW-1185">Reference proteome</keyword>
<comment type="caution">
    <text evidence="2">The sequence shown here is derived from an EMBL/GenBank/DDBJ whole genome shotgun (WGS) entry which is preliminary data.</text>
</comment>
<evidence type="ECO:0000313" key="2">
    <source>
        <dbReference type="EMBL" id="OAI19014.1"/>
    </source>
</evidence>
<dbReference type="STRING" id="702114.A1355_05190"/>
<dbReference type="CDD" id="cd07313">
    <property type="entry name" value="terB_like_2"/>
    <property type="match status" value="1"/>
</dbReference>
<evidence type="ECO:0000259" key="1">
    <source>
        <dbReference type="Pfam" id="PF05099"/>
    </source>
</evidence>
<dbReference type="InterPro" id="IPR029024">
    <property type="entry name" value="TerB-like"/>
</dbReference>
<feature type="domain" description="Co-chaperone DjlA N-terminal" evidence="1">
    <location>
        <begin position="27"/>
        <end position="143"/>
    </location>
</feature>
<proteinExistence type="predicted"/>
<dbReference type="InterPro" id="IPR007791">
    <property type="entry name" value="DjlA_N"/>
</dbReference>
<dbReference type="Gene3D" id="1.10.3680.10">
    <property type="entry name" value="TerB-like"/>
    <property type="match status" value="1"/>
</dbReference>
<gene>
    <name evidence="2" type="ORF">A1355_05190</name>
</gene>
<protein>
    <recommendedName>
        <fullName evidence="1">Co-chaperone DjlA N-terminal domain-containing protein</fullName>
    </recommendedName>
</protein>
<evidence type="ECO:0000313" key="3">
    <source>
        <dbReference type="Proteomes" id="UP000077628"/>
    </source>
</evidence>
<dbReference type="OrthoDB" id="5294347at2"/>
<dbReference type="EMBL" id="LUUK01000163">
    <property type="protein sequence ID" value="OAI19014.1"/>
    <property type="molecule type" value="Genomic_DNA"/>
</dbReference>
<organism evidence="2 3">
    <name type="scientific">Methylomonas koyamae</name>
    <dbReference type="NCBI Taxonomy" id="702114"/>
    <lineage>
        <taxon>Bacteria</taxon>
        <taxon>Pseudomonadati</taxon>
        <taxon>Pseudomonadota</taxon>
        <taxon>Gammaproteobacteria</taxon>
        <taxon>Methylococcales</taxon>
        <taxon>Methylococcaceae</taxon>
        <taxon>Methylomonas</taxon>
    </lineage>
</organism>
<dbReference type="SUPFAM" id="SSF158682">
    <property type="entry name" value="TerB-like"/>
    <property type="match status" value="1"/>
</dbReference>
<sequence>MLEQIKFFFEKHLSLPSPEVATEMQLQEALTALMTEMMTMDDVCQDVERTKILSLVKQCFSLSTEQAETLLANAEQMRRQAVDYYQFTSTINQCLSPEEKTTFVKSLWQIAYADGNIDPQEEYMVRKIADLLGVSHTDFILAKLRANPNP</sequence>
<dbReference type="AlphaFoldDB" id="A0A177NN76"/>